<feature type="region of interest" description="Disordered" evidence="1">
    <location>
        <begin position="28"/>
        <end position="48"/>
    </location>
</feature>
<gene>
    <name evidence="2" type="ORF">CVT24_001794</name>
</gene>
<keyword evidence="3" id="KW-1185">Reference proteome</keyword>
<evidence type="ECO:0000256" key="1">
    <source>
        <dbReference type="SAM" id="MobiDB-lite"/>
    </source>
</evidence>
<dbReference type="Proteomes" id="UP000284842">
    <property type="component" value="Unassembled WGS sequence"/>
</dbReference>
<dbReference type="AlphaFoldDB" id="A0A409YFN4"/>
<accession>A0A409YFN4</accession>
<protein>
    <submittedName>
        <fullName evidence="2">Uncharacterized protein</fullName>
    </submittedName>
</protein>
<name>A0A409YFN4_9AGAR</name>
<evidence type="ECO:0000313" key="3">
    <source>
        <dbReference type="Proteomes" id="UP000284842"/>
    </source>
</evidence>
<evidence type="ECO:0000313" key="2">
    <source>
        <dbReference type="EMBL" id="PPR01827.1"/>
    </source>
</evidence>
<organism evidence="2 3">
    <name type="scientific">Panaeolus cyanescens</name>
    <dbReference type="NCBI Taxonomy" id="181874"/>
    <lineage>
        <taxon>Eukaryota</taxon>
        <taxon>Fungi</taxon>
        <taxon>Dikarya</taxon>
        <taxon>Basidiomycota</taxon>
        <taxon>Agaricomycotina</taxon>
        <taxon>Agaricomycetes</taxon>
        <taxon>Agaricomycetidae</taxon>
        <taxon>Agaricales</taxon>
        <taxon>Agaricineae</taxon>
        <taxon>Galeropsidaceae</taxon>
        <taxon>Panaeolus</taxon>
    </lineage>
</organism>
<sequence length="104" mass="11582">MDEHGVESRHAREINEAKAKAYARLQALKASSQAHQKQRDPALFSEPLPSIHMETWDENDSDCIKPDSAKLKVLQQWIDNTNRVAKGADGGFELISRRGAPVSS</sequence>
<comment type="caution">
    <text evidence="2">The sequence shown here is derived from an EMBL/GenBank/DDBJ whole genome shotgun (WGS) entry which is preliminary data.</text>
</comment>
<dbReference type="InParanoid" id="A0A409YFN4"/>
<dbReference type="EMBL" id="NHTK01001212">
    <property type="protein sequence ID" value="PPR01827.1"/>
    <property type="molecule type" value="Genomic_DNA"/>
</dbReference>
<proteinExistence type="predicted"/>
<reference evidence="2 3" key="1">
    <citation type="journal article" date="2018" name="Evol. Lett.">
        <title>Horizontal gene cluster transfer increased hallucinogenic mushroom diversity.</title>
        <authorList>
            <person name="Reynolds H.T."/>
            <person name="Vijayakumar V."/>
            <person name="Gluck-Thaler E."/>
            <person name="Korotkin H.B."/>
            <person name="Matheny P.B."/>
            <person name="Slot J.C."/>
        </authorList>
    </citation>
    <scope>NUCLEOTIDE SEQUENCE [LARGE SCALE GENOMIC DNA]</scope>
    <source>
        <strain evidence="2 3">2629</strain>
    </source>
</reference>